<evidence type="ECO:0000313" key="3">
    <source>
        <dbReference type="Proteomes" id="UP000182658"/>
    </source>
</evidence>
<feature type="region of interest" description="Disordered" evidence="1">
    <location>
        <begin position="276"/>
        <end position="428"/>
    </location>
</feature>
<reference evidence="2 3" key="1">
    <citation type="submission" date="2016-10" db="EMBL/GenBank/DDBJ databases">
        <title>Draft genome sequence of Coniochaeta ligniaria NRRL30616, a lignocellulolytic fungus for bioabatement of inhibitors in plant biomass hydrolysates.</title>
        <authorList>
            <consortium name="DOE Joint Genome Institute"/>
            <person name="Jimenez D.J."/>
            <person name="Hector R.E."/>
            <person name="Riley R."/>
            <person name="Sun H."/>
            <person name="Grigoriev I.V."/>
            <person name="Van Elsas J.D."/>
            <person name="Nichols N.N."/>
        </authorList>
    </citation>
    <scope>NUCLEOTIDE SEQUENCE [LARGE SCALE GENOMIC DNA]</scope>
    <source>
        <strain evidence="2 3">NRRL 30616</strain>
    </source>
</reference>
<sequence length="591" mass="63689">MSRAQSPAAASATMGLPDVVESLIQRFRITDNAHFHGRPLDRLGRVVWDESEKIAMMAHLARHQLGPDTAEKHRLGELATRILGPLEGREELHIAIRPRLARSLKTLLAKLANEGHVHVDATRGVRWEPHTGAWAAEGWAGDKTPDDVEVGSDVVQQEHDSRTPTVIDASGSIIDASDSIIDASDSIIDASESIIDASDSTVIFVTDPASPSAERAHRLHQQRQARAETVSEGGLTDSVQEDVLPAPRKYQRPRAETVSEGGLTDLVQEVVPGPRISRQPVPALDPPLMTPADRHQAPPKVHMYVPTTPPSRTGSSGILATPPSSRARRGNRVTIDPRLAQSITAYTSLCSPRTPSRTRTPLTPPATPRTPSQSDRARQMAQLSSSRPSRRLTPMAPTRPTPQRPRPAQRHGRVPNLDAAIHPPTPPPPPSKALGLPVVVPDKHPAVTAWLFPPAPPPNNRLSKHRRGLELLSVIQCAYAELPTLMAVSLYMSAEHARRLRLLRTQPRRLGQQQRAEQAAGTLRRAAGEARACIRRAAEAIAALDELCGVPAGPPVHLAIMASTLGVLAGEGGEGEPCIVDCCVGRLGGFS</sequence>
<protein>
    <submittedName>
        <fullName evidence="2">Uncharacterized protein</fullName>
    </submittedName>
</protein>
<dbReference type="Proteomes" id="UP000182658">
    <property type="component" value="Unassembled WGS sequence"/>
</dbReference>
<dbReference type="InParanoid" id="A0A1J7J413"/>
<feature type="compositionally biased region" description="Polar residues" evidence="1">
    <location>
        <begin position="310"/>
        <end position="324"/>
    </location>
</feature>
<keyword evidence="3" id="KW-1185">Reference proteome</keyword>
<accession>A0A1J7J413</accession>
<dbReference type="AlphaFoldDB" id="A0A1J7J413"/>
<dbReference type="EMBL" id="KV875127">
    <property type="protein sequence ID" value="OIW22258.1"/>
    <property type="molecule type" value="Genomic_DNA"/>
</dbReference>
<evidence type="ECO:0000256" key="1">
    <source>
        <dbReference type="SAM" id="MobiDB-lite"/>
    </source>
</evidence>
<organism evidence="2 3">
    <name type="scientific">Coniochaeta ligniaria NRRL 30616</name>
    <dbReference type="NCBI Taxonomy" id="1408157"/>
    <lineage>
        <taxon>Eukaryota</taxon>
        <taxon>Fungi</taxon>
        <taxon>Dikarya</taxon>
        <taxon>Ascomycota</taxon>
        <taxon>Pezizomycotina</taxon>
        <taxon>Sordariomycetes</taxon>
        <taxon>Sordariomycetidae</taxon>
        <taxon>Coniochaetales</taxon>
        <taxon>Coniochaetaceae</taxon>
        <taxon>Coniochaeta</taxon>
    </lineage>
</organism>
<evidence type="ECO:0000313" key="2">
    <source>
        <dbReference type="EMBL" id="OIW22258.1"/>
    </source>
</evidence>
<proteinExistence type="predicted"/>
<name>A0A1J7J413_9PEZI</name>
<gene>
    <name evidence="2" type="ORF">CONLIGDRAFT_675164</name>
</gene>
<feature type="compositionally biased region" description="Low complexity" evidence="1">
    <location>
        <begin position="347"/>
        <end position="361"/>
    </location>
</feature>